<sequence length="108" mass="11923">MKGISPKFGSALAGIVFATGWTPCIGPIFGAIMYSNMMNPSPWPTFVNVTAYVLWFGIPFLVMGYFIGKIKLVLKYSGLMMRIGGGIMILLGVLLYFDQVSWLTTWIS</sequence>
<gene>
    <name evidence="2" type="ORF">ACFPYJ_00720</name>
</gene>
<dbReference type="EMBL" id="JBHSOW010000005">
    <property type="protein sequence ID" value="MFC5647665.1"/>
    <property type="molecule type" value="Genomic_DNA"/>
</dbReference>
<evidence type="ECO:0000313" key="3">
    <source>
        <dbReference type="Proteomes" id="UP001596047"/>
    </source>
</evidence>
<feature type="transmembrane region" description="Helical" evidence="1">
    <location>
        <begin position="46"/>
        <end position="67"/>
    </location>
</feature>
<protein>
    <submittedName>
        <fullName evidence="2">Cytochrome c biogenesis protein CcdA</fullName>
    </submittedName>
</protein>
<dbReference type="PANTHER" id="PTHR31272:SF4">
    <property type="entry name" value="CYTOCHROME C-TYPE BIOGENESIS PROTEIN HI_1454-RELATED"/>
    <property type="match status" value="1"/>
</dbReference>
<evidence type="ECO:0000313" key="2">
    <source>
        <dbReference type="EMBL" id="MFC5647665.1"/>
    </source>
</evidence>
<keyword evidence="3" id="KW-1185">Reference proteome</keyword>
<name>A0ABW0VTZ0_9BACL</name>
<feature type="transmembrane region" description="Helical" evidence="1">
    <location>
        <begin position="12"/>
        <end position="34"/>
    </location>
</feature>
<keyword evidence="1" id="KW-0812">Transmembrane</keyword>
<accession>A0ABW0VTZ0</accession>
<reference evidence="3" key="1">
    <citation type="journal article" date="2019" name="Int. J. Syst. Evol. Microbiol.">
        <title>The Global Catalogue of Microorganisms (GCM) 10K type strain sequencing project: providing services to taxonomists for standard genome sequencing and annotation.</title>
        <authorList>
            <consortium name="The Broad Institute Genomics Platform"/>
            <consortium name="The Broad Institute Genome Sequencing Center for Infectious Disease"/>
            <person name="Wu L."/>
            <person name="Ma J."/>
        </authorList>
    </citation>
    <scope>NUCLEOTIDE SEQUENCE [LARGE SCALE GENOMIC DNA]</scope>
    <source>
        <strain evidence="3">CGMCC 1.3240</strain>
    </source>
</reference>
<dbReference type="PANTHER" id="PTHR31272">
    <property type="entry name" value="CYTOCHROME C-TYPE BIOGENESIS PROTEIN HI_1454-RELATED"/>
    <property type="match status" value="1"/>
</dbReference>
<keyword evidence="1" id="KW-0472">Membrane</keyword>
<evidence type="ECO:0000256" key="1">
    <source>
        <dbReference type="SAM" id="Phobius"/>
    </source>
</evidence>
<dbReference type="InterPro" id="IPR051790">
    <property type="entry name" value="Cytochrome_c-biogenesis_DsbD"/>
</dbReference>
<dbReference type="RefSeq" id="WP_379186113.1">
    <property type="nucleotide sequence ID" value="NZ_JBHSOW010000005.1"/>
</dbReference>
<dbReference type="Proteomes" id="UP001596047">
    <property type="component" value="Unassembled WGS sequence"/>
</dbReference>
<comment type="caution">
    <text evidence="2">The sequence shown here is derived from an EMBL/GenBank/DDBJ whole genome shotgun (WGS) entry which is preliminary data.</text>
</comment>
<feature type="transmembrane region" description="Helical" evidence="1">
    <location>
        <begin position="79"/>
        <end position="97"/>
    </location>
</feature>
<organism evidence="2 3">
    <name type="scientific">Paenibacillus solisilvae</name>
    <dbReference type="NCBI Taxonomy" id="2486751"/>
    <lineage>
        <taxon>Bacteria</taxon>
        <taxon>Bacillati</taxon>
        <taxon>Bacillota</taxon>
        <taxon>Bacilli</taxon>
        <taxon>Bacillales</taxon>
        <taxon>Paenibacillaceae</taxon>
        <taxon>Paenibacillus</taxon>
    </lineage>
</organism>
<proteinExistence type="predicted"/>
<keyword evidence="1" id="KW-1133">Transmembrane helix</keyword>